<accession>A0A7H1DZ17</accession>
<protein>
    <submittedName>
        <fullName evidence="1">Uncharacterized protein</fullName>
    </submittedName>
</protein>
<reference evidence="1 2" key="1">
    <citation type="submission" date="2020-07" db="EMBL/GenBank/DDBJ databases">
        <title>Complete genome and description of Chryseobacterium manosquense strain Marseille-Q2069 sp. nov.</title>
        <authorList>
            <person name="Boxberger M."/>
        </authorList>
    </citation>
    <scope>NUCLEOTIDE SEQUENCE [LARGE SCALE GENOMIC DNA]</scope>
    <source>
        <strain evidence="1 2">Marseille-Q2069</strain>
    </source>
</reference>
<name>A0A7H1DZ17_9FLAO</name>
<organism evidence="1 2">
    <name type="scientific">Chryseobacterium manosquense</name>
    <dbReference type="NCBI Taxonomy" id="2754694"/>
    <lineage>
        <taxon>Bacteria</taxon>
        <taxon>Pseudomonadati</taxon>
        <taxon>Bacteroidota</taxon>
        <taxon>Flavobacteriia</taxon>
        <taxon>Flavobacteriales</taxon>
        <taxon>Weeksellaceae</taxon>
        <taxon>Chryseobacterium group</taxon>
        <taxon>Chryseobacterium</taxon>
    </lineage>
</organism>
<gene>
    <name evidence="1" type="ORF">H0S70_04420</name>
</gene>
<evidence type="ECO:0000313" key="2">
    <source>
        <dbReference type="Proteomes" id="UP000516438"/>
    </source>
</evidence>
<dbReference type="AlphaFoldDB" id="A0A7H1DZ17"/>
<sequence length="45" mass="5037">MQINHPNVVLDLDKGKGDAKLDEGEIEAKNLELIFNSLKNNSRSQ</sequence>
<evidence type="ECO:0000313" key="1">
    <source>
        <dbReference type="EMBL" id="QNS42225.1"/>
    </source>
</evidence>
<proteinExistence type="predicted"/>
<dbReference type="KEGG" id="cmaq:H0S70_04420"/>
<dbReference type="Proteomes" id="UP000516438">
    <property type="component" value="Chromosome"/>
</dbReference>
<dbReference type="EMBL" id="CP060203">
    <property type="protein sequence ID" value="QNS42225.1"/>
    <property type="molecule type" value="Genomic_DNA"/>
</dbReference>
<keyword evidence="2" id="KW-1185">Reference proteome</keyword>
<dbReference type="RefSeq" id="WP_188321836.1">
    <property type="nucleotide sequence ID" value="NZ_CP060203.1"/>
</dbReference>